<feature type="transmembrane region" description="Helical" evidence="2">
    <location>
        <begin position="67"/>
        <end position="91"/>
    </location>
</feature>
<feature type="transmembrane region" description="Helical" evidence="2">
    <location>
        <begin position="142"/>
        <end position="165"/>
    </location>
</feature>
<evidence type="ECO:0000256" key="2">
    <source>
        <dbReference type="SAM" id="Phobius"/>
    </source>
</evidence>
<proteinExistence type="predicted"/>
<keyword evidence="4" id="KW-1185">Reference proteome</keyword>
<keyword evidence="2" id="KW-0472">Membrane</keyword>
<dbReference type="EMBL" id="PZQS01000001">
    <property type="protein sequence ID" value="PVD37889.1"/>
    <property type="molecule type" value="Genomic_DNA"/>
</dbReference>
<evidence type="ECO:0000313" key="3">
    <source>
        <dbReference type="EMBL" id="PVD37889.1"/>
    </source>
</evidence>
<feature type="region of interest" description="Disordered" evidence="1">
    <location>
        <begin position="235"/>
        <end position="289"/>
    </location>
</feature>
<feature type="compositionally biased region" description="Polar residues" evidence="1">
    <location>
        <begin position="192"/>
        <end position="212"/>
    </location>
</feature>
<sequence>MGRCRFRPLTYRIGVFLLLPAFLLVAAGYGLPYWLRFSRGWTQGLWHICSPDKPSPSGCTLLDNVDVFLMVVRALVGVCLGLYIMAFTMALRENCCAPTFYTCTLAGRKTEVFAFLAEIFGFAGIIVYSIDEFTMNGNLIRLSWAHALCGLGLFLSLIGSIMMACSQQSLPAAKAAAGRIIAKAPGYENLGHNRSASLQSRTTIKTQMSPYQGRSAPVISGPYPSAAAAAAASATVSPKPPRAAATVTATGGSQSEAVHGGRTSTSMHSLDAPASPSRRRTSGAGQERQFAGVHNQGKHPPLFANQHFPEGLERGTPRVGPRRGGASFAHPSRAAVPPGANGAGAGGAAELECFGRAGEVVGQHSHSSLLTQQHQERQFHSHVQLQACHPAYPPPPPPSAAVPPYAHHPNPVNHHLAAAVPPYPHNPNSVSHHHQGAAVHPTPSTLTISCSTTLRGISELSDDAREAIAATERRVFLHRLSFLSGQPRDANPA</sequence>
<dbReference type="Gene3D" id="1.20.140.150">
    <property type="match status" value="1"/>
</dbReference>
<reference evidence="3 4" key="1">
    <citation type="submission" date="2018-04" db="EMBL/GenBank/DDBJ databases">
        <title>The genome of golden apple snail Pomacea canaliculata provides insight into stress tolerance and invasive adaptation.</title>
        <authorList>
            <person name="Liu C."/>
            <person name="Liu B."/>
            <person name="Ren Y."/>
            <person name="Zhang Y."/>
            <person name="Wang H."/>
            <person name="Li S."/>
            <person name="Jiang F."/>
            <person name="Yin L."/>
            <person name="Zhang G."/>
            <person name="Qian W."/>
            <person name="Fan W."/>
        </authorList>
    </citation>
    <scope>NUCLEOTIDE SEQUENCE [LARGE SCALE GENOMIC DNA]</scope>
    <source>
        <strain evidence="3">SZHN2017</strain>
        <tissue evidence="3">Muscle</tissue>
    </source>
</reference>
<comment type="caution">
    <text evidence="3">The sequence shown here is derived from an EMBL/GenBank/DDBJ whole genome shotgun (WGS) entry which is preliminary data.</text>
</comment>
<keyword evidence="2" id="KW-0812">Transmembrane</keyword>
<accession>A0A2T7PWU6</accession>
<protein>
    <submittedName>
        <fullName evidence="3">Uncharacterized protein</fullName>
    </submittedName>
</protein>
<feature type="region of interest" description="Disordered" evidence="1">
    <location>
        <begin position="192"/>
        <end position="216"/>
    </location>
</feature>
<organism evidence="3 4">
    <name type="scientific">Pomacea canaliculata</name>
    <name type="common">Golden apple snail</name>
    <dbReference type="NCBI Taxonomy" id="400727"/>
    <lineage>
        <taxon>Eukaryota</taxon>
        <taxon>Metazoa</taxon>
        <taxon>Spiralia</taxon>
        <taxon>Lophotrochozoa</taxon>
        <taxon>Mollusca</taxon>
        <taxon>Gastropoda</taxon>
        <taxon>Caenogastropoda</taxon>
        <taxon>Architaenioglossa</taxon>
        <taxon>Ampullarioidea</taxon>
        <taxon>Ampullariidae</taxon>
        <taxon>Pomacea</taxon>
    </lineage>
</organism>
<gene>
    <name evidence="3" type="ORF">C0Q70_00491</name>
</gene>
<feature type="transmembrane region" description="Helical" evidence="2">
    <location>
        <begin position="112"/>
        <end position="130"/>
    </location>
</feature>
<feature type="compositionally biased region" description="Polar residues" evidence="1">
    <location>
        <begin position="247"/>
        <end position="268"/>
    </location>
</feature>
<feature type="region of interest" description="Disordered" evidence="1">
    <location>
        <begin position="313"/>
        <end position="343"/>
    </location>
</feature>
<evidence type="ECO:0000313" key="4">
    <source>
        <dbReference type="Proteomes" id="UP000245119"/>
    </source>
</evidence>
<name>A0A2T7PWU6_POMCA</name>
<dbReference type="AlphaFoldDB" id="A0A2T7PWU6"/>
<feature type="transmembrane region" description="Helical" evidence="2">
    <location>
        <begin position="12"/>
        <end position="35"/>
    </location>
</feature>
<dbReference type="Proteomes" id="UP000245119">
    <property type="component" value="Linkage Group LG1"/>
</dbReference>
<evidence type="ECO:0000256" key="1">
    <source>
        <dbReference type="SAM" id="MobiDB-lite"/>
    </source>
</evidence>
<keyword evidence="2" id="KW-1133">Transmembrane helix</keyword>